<protein>
    <submittedName>
        <fullName evidence="3">PbsX family transcriptional regulator</fullName>
    </submittedName>
</protein>
<dbReference type="InterPro" id="IPR007159">
    <property type="entry name" value="SpoVT-AbrB_dom"/>
</dbReference>
<organism evidence="3 4">
    <name type="scientific">Paracoccus sphaerophysae</name>
    <dbReference type="NCBI Taxonomy" id="690417"/>
    <lineage>
        <taxon>Bacteria</taxon>
        <taxon>Pseudomonadati</taxon>
        <taxon>Pseudomonadota</taxon>
        <taxon>Alphaproteobacteria</taxon>
        <taxon>Rhodobacterales</taxon>
        <taxon>Paracoccaceae</taxon>
        <taxon>Paracoccus</taxon>
    </lineage>
</organism>
<feature type="domain" description="SpoVT-AbrB" evidence="2">
    <location>
        <begin position="3"/>
        <end position="48"/>
    </location>
</feature>
<dbReference type="EMBL" id="JRKS01000009">
    <property type="protein sequence ID" value="KGJ08529.1"/>
    <property type="molecule type" value="Genomic_DNA"/>
</dbReference>
<name>A0A099FDF1_9RHOB</name>
<dbReference type="PANTHER" id="PTHR40516">
    <property type="entry name" value="ANTITOXIN CHPS-RELATED"/>
    <property type="match status" value="1"/>
</dbReference>
<dbReference type="GO" id="GO:0097351">
    <property type="term" value="F:toxin sequestering activity"/>
    <property type="evidence" value="ECO:0007669"/>
    <property type="project" value="InterPro"/>
</dbReference>
<evidence type="ECO:0000313" key="4">
    <source>
        <dbReference type="Proteomes" id="UP000029917"/>
    </source>
</evidence>
<sequence length="81" mass="8885">MQIMVKKWGNSAAVRIPAALMDAAGLMVDQPVQLREEAGRLIIEPVVRSAEYDLSELLGQITEHNRHDAVDLGEAVGLETF</sequence>
<evidence type="ECO:0000256" key="1">
    <source>
        <dbReference type="PROSITE-ProRule" id="PRU01076"/>
    </source>
</evidence>
<dbReference type="SMART" id="SM00966">
    <property type="entry name" value="SpoVT_AbrB"/>
    <property type="match status" value="1"/>
</dbReference>
<dbReference type="STRING" id="690417.IC63_04800"/>
<dbReference type="RefSeq" id="WP_036717371.1">
    <property type="nucleotide sequence ID" value="NZ_JRKS01000009.1"/>
</dbReference>
<dbReference type="InterPro" id="IPR037914">
    <property type="entry name" value="SpoVT-AbrB_sf"/>
</dbReference>
<keyword evidence="4" id="KW-1185">Reference proteome</keyword>
<dbReference type="Proteomes" id="UP000029917">
    <property type="component" value="Unassembled WGS sequence"/>
</dbReference>
<reference evidence="3 4" key="2">
    <citation type="submission" date="2014-10" db="EMBL/GenBank/DDBJ databases">
        <title>Paracoccus sanguinis sp. nov., isolated from clinical specimens of New York State patients.</title>
        <authorList>
            <person name="Mingle L.A."/>
            <person name="Cole J.A."/>
            <person name="Lapierre P."/>
            <person name="Musser K.A."/>
        </authorList>
    </citation>
    <scope>NUCLEOTIDE SEQUENCE [LARGE SCALE GENOMIC DNA]</scope>
    <source>
        <strain evidence="3 4">HAMBI 3106</strain>
    </source>
</reference>
<dbReference type="Pfam" id="PF04014">
    <property type="entry name" value="MazE_antitoxin"/>
    <property type="match status" value="1"/>
</dbReference>
<dbReference type="SUPFAM" id="SSF89447">
    <property type="entry name" value="AbrB/MazE/MraZ-like"/>
    <property type="match status" value="1"/>
</dbReference>
<dbReference type="OrthoDB" id="9795766at2"/>
<dbReference type="Gene3D" id="2.10.260.10">
    <property type="match status" value="1"/>
</dbReference>
<dbReference type="GO" id="GO:0003677">
    <property type="term" value="F:DNA binding"/>
    <property type="evidence" value="ECO:0007669"/>
    <property type="project" value="UniProtKB-UniRule"/>
</dbReference>
<dbReference type="PANTHER" id="PTHR40516:SF1">
    <property type="entry name" value="ANTITOXIN CHPS-RELATED"/>
    <property type="match status" value="1"/>
</dbReference>
<evidence type="ECO:0000313" key="3">
    <source>
        <dbReference type="EMBL" id="KGJ08529.1"/>
    </source>
</evidence>
<accession>A0A099FDF1</accession>
<comment type="caution">
    <text evidence="3">The sequence shown here is derived from an EMBL/GenBank/DDBJ whole genome shotgun (WGS) entry which is preliminary data.</text>
</comment>
<proteinExistence type="predicted"/>
<evidence type="ECO:0000259" key="2">
    <source>
        <dbReference type="PROSITE" id="PS51740"/>
    </source>
</evidence>
<dbReference type="AlphaFoldDB" id="A0A099FDF1"/>
<gene>
    <name evidence="3" type="ORF">IC63_04800</name>
</gene>
<keyword evidence="1" id="KW-0238">DNA-binding</keyword>
<dbReference type="PROSITE" id="PS51740">
    <property type="entry name" value="SPOVT_ABRB"/>
    <property type="match status" value="1"/>
</dbReference>
<reference evidence="3 4" key="1">
    <citation type="submission" date="2014-09" db="EMBL/GenBank/DDBJ databases">
        <authorList>
            <person name="McGinnis J.M."/>
            <person name="Wolfgang W.J."/>
        </authorList>
    </citation>
    <scope>NUCLEOTIDE SEQUENCE [LARGE SCALE GENOMIC DNA]</scope>
    <source>
        <strain evidence="3 4">HAMBI 3106</strain>
    </source>
</reference>
<dbReference type="InterPro" id="IPR039052">
    <property type="entry name" value="Antitox_PemI-like"/>
</dbReference>